<gene>
    <name evidence="2" type="ORF">CALCODRAFT_371346</name>
</gene>
<name>A0A165EHC6_9BASI</name>
<reference evidence="2 3" key="1">
    <citation type="journal article" date="2016" name="Mol. Biol. Evol.">
        <title>Comparative Genomics of Early-Diverging Mushroom-Forming Fungi Provides Insights into the Origins of Lignocellulose Decay Capabilities.</title>
        <authorList>
            <person name="Nagy L.G."/>
            <person name="Riley R."/>
            <person name="Tritt A."/>
            <person name="Adam C."/>
            <person name="Daum C."/>
            <person name="Floudas D."/>
            <person name="Sun H."/>
            <person name="Yadav J.S."/>
            <person name="Pangilinan J."/>
            <person name="Larsson K.H."/>
            <person name="Matsuura K."/>
            <person name="Barry K."/>
            <person name="Labutti K."/>
            <person name="Kuo R."/>
            <person name="Ohm R.A."/>
            <person name="Bhattacharya S.S."/>
            <person name="Shirouzu T."/>
            <person name="Yoshinaga Y."/>
            <person name="Martin F.M."/>
            <person name="Grigoriev I.V."/>
            <person name="Hibbett D.S."/>
        </authorList>
    </citation>
    <scope>NUCLEOTIDE SEQUENCE [LARGE SCALE GENOMIC DNA]</scope>
    <source>
        <strain evidence="2 3">HHB12733</strain>
    </source>
</reference>
<evidence type="ECO:0000256" key="1">
    <source>
        <dbReference type="SAM" id="MobiDB-lite"/>
    </source>
</evidence>
<proteinExistence type="predicted"/>
<feature type="compositionally biased region" description="Low complexity" evidence="1">
    <location>
        <begin position="16"/>
        <end position="32"/>
    </location>
</feature>
<dbReference type="Proteomes" id="UP000076842">
    <property type="component" value="Unassembled WGS sequence"/>
</dbReference>
<dbReference type="AlphaFoldDB" id="A0A165EHC6"/>
<keyword evidence="3" id="KW-1185">Reference proteome</keyword>
<accession>A0A165EHC6</accession>
<sequence>MERPGGPLDAVFRWMAGRGSARQSSQQSASRQEPALAKHSRRSEMFSTAEGCAHGPDRTGLGGNQARQRCARTPNPGPTRQNASASAPCALCDRPAPSTQRLHSLCPPFDLPSPAALCPRPSTPASSILPPLHPDLLHNGRSTFRG</sequence>
<feature type="region of interest" description="Disordered" evidence="1">
    <location>
        <begin position="122"/>
        <end position="146"/>
    </location>
</feature>
<dbReference type="InParanoid" id="A0A165EHC6"/>
<dbReference type="EMBL" id="KV424005">
    <property type="protein sequence ID" value="KZT54871.1"/>
    <property type="molecule type" value="Genomic_DNA"/>
</dbReference>
<feature type="region of interest" description="Disordered" evidence="1">
    <location>
        <begin position="1"/>
        <end position="87"/>
    </location>
</feature>
<protein>
    <submittedName>
        <fullName evidence="2">Uncharacterized protein</fullName>
    </submittedName>
</protein>
<organism evidence="2 3">
    <name type="scientific">Calocera cornea HHB12733</name>
    <dbReference type="NCBI Taxonomy" id="1353952"/>
    <lineage>
        <taxon>Eukaryota</taxon>
        <taxon>Fungi</taxon>
        <taxon>Dikarya</taxon>
        <taxon>Basidiomycota</taxon>
        <taxon>Agaricomycotina</taxon>
        <taxon>Dacrymycetes</taxon>
        <taxon>Dacrymycetales</taxon>
        <taxon>Dacrymycetaceae</taxon>
        <taxon>Calocera</taxon>
    </lineage>
</organism>
<evidence type="ECO:0000313" key="2">
    <source>
        <dbReference type="EMBL" id="KZT54871.1"/>
    </source>
</evidence>
<evidence type="ECO:0000313" key="3">
    <source>
        <dbReference type="Proteomes" id="UP000076842"/>
    </source>
</evidence>